<evidence type="ECO:0008006" key="2">
    <source>
        <dbReference type="Google" id="ProtNLM"/>
    </source>
</evidence>
<name>A0AB39KWD6_9CAUL</name>
<gene>
    <name evidence="1" type="ORF">ABOZ73_03695</name>
</gene>
<reference evidence="1" key="1">
    <citation type="submission" date="2024-06" db="EMBL/GenBank/DDBJ databases">
        <title>Caulobacter inopinatus, sp. nov.</title>
        <authorList>
            <person name="Donachie S.P."/>
        </authorList>
    </citation>
    <scope>NUCLEOTIDE SEQUENCE</scope>
    <source>
        <strain evidence="1">73W</strain>
    </source>
</reference>
<protein>
    <recommendedName>
        <fullName evidence="2">Aminobenzoate oxygenase</fullName>
    </recommendedName>
</protein>
<dbReference type="SUPFAM" id="SSF47240">
    <property type="entry name" value="Ferritin-like"/>
    <property type="match status" value="1"/>
</dbReference>
<dbReference type="RefSeq" id="WP_369060820.1">
    <property type="nucleotide sequence ID" value="NZ_CP158375.1"/>
</dbReference>
<proteinExistence type="predicted"/>
<dbReference type="EMBL" id="CP158375">
    <property type="protein sequence ID" value="XDO97536.1"/>
    <property type="molecule type" value="Genomic_DNA"/>
</dbReference>
<organism evidence="1">
    <name type="scientific">Caulobacter sp. 73W</name>
    <dbReference type="NCBI Taxonomy" id="3161137"/>
    <lineage>
        <taxon>Bacteria</taxon>
        <taxon>Pseudomonadati</taxon>
        <taxon>Pseudomonadota</taxon>
        <taxon>Alphaproteobacteria</taxon>
        <taxon>Caulobacterales</taxon>
        <taxon>Caulobacteraceae</taxon>
        <taxon>Caulobacter</taxon>
    </lineage>
</organism>
<accession>A0AB39KWD6</accession>
<dbReference type="InterPro" id="IPR009078">
    <property type="entry name" value="Ferritin-like_SF"/>
</dbReference>
<evidence type="ECO:0000313" key="1">
    <source>
        <dbReference type="EMBL" id="XDO97536.1"/>
    </source>
</evidence>
<sequence length="303" mass="34196">MIQNLSYERLFETSQRVNWRLEDVIGPDKPMDFSMPFLPESFARTDELAFLSDAEKLKLNHIRAAGYLAMFELVERCLLPIIDEFKAPRPDDIPYRALALAQFAEEEAKHIELFVRFRAAFTAGFEVECPCIGPAEAIGEAIRGHGALGQAIFVLGIEWATQRHYLDSVQNNRTLDPQFKSLLKHHWLEEAQHAKLDAKVFFELAARSTPEQIEKGVDDFLAIGAFIDGGLAQQVQLDLAALEKAIGRTLPEPDRERFTTTQHQALRWTFLGSALRNTGFLDAVGEVSPDGRRKLEQVAPIFC</sequence>
<dbReference type="AlphaFoldDB" id="A0AB39KWD6"/>